<dbReference type="GO" id="GO:0004983">
    <property type="term" value="F:neuropeptide Y receptor activity"/>
    <property type="evidence" value="ECO:0007669"/>
    <property type="project" value="InterPro"/>
</dbReference>
<dbReference type="GO" id="GO:0005886">
    <property type="term" value="C:plasma membrane"/>
    <property type="evidence" value="ECO:0007669"/>
    <property type="project" value="TreeGrafter"/>
</dbReference>
<keyword evidence="3 9" id="KW-0812">Transmembrane</keyword>
<gene>
    <name evidence="12" type="ORF">PHAECO_LOCUS12041</name>
</gene>
<comment type="subcellular location">
    <subcellularLocation>
        <location evidence="1">Membrane</location>
        <topology evidence="1">Multi-pass membrane protein</topology>
    </subcellularLocation>
</comment>
<feature type="transmembrane region" description="Helical" evidence="10">
    <location>
        <begin position="182"/>
        <end position="203"/>
    </location>
</feature>
<dbReference type="Gene3D" id="1.20.1070.10">
    <property type="entry name" value="Rhodopsin 7-helix transmembrane proteins"/>
    <property type="match status" value="1"/>
</dbReference>
<feature type="transmembrane region" description="Helical" evidence="10">
    <location>
        <begin position="287"/>
        <end position="313"/>
    </location>
</feature>
<sequence length="431" mass="48548">MTSESTQLHSRPLLISFRNSNMNISLTNNSLTNCSSNGSLDNVELVTNISDIIPYKERPETYVIPLLFFLIFLIGVVGNGTLVIIFLKHRNMRNVPNTYILSLALADLLVILTSVPFTSIIYTMESWPWGELICKISETAKDISIGVSVFTLTALSADRFFAIVDPLKKFHTTGGSRRATRITLCIAVSIWILAIFCAVPAAVGSHIKGFPEDNVQFYVCYPFPLNWMGGRYPKVMVLSKFLILYVIPLAIIGIFYLSMAVFLILSTRNMPGEMQGMHRQVKARKKVAVTVLVFVAVFAVCFAPLHAFMLFFYFHPQSLELYNAFWHYLRIVGFCLCYINSCANPVALYFVSGAFRKYFNRYLLCTKQKRYLSSQFGARNTSMSMVSMKRNQSVMSRKGTVPTNRRHGPTLPQETSVTLLGTGGFYVCTDL</sequence>
<evidence type="ECO:0000313" key="13">
    <source>
        <dbReference type="Proteomes" id="UP001153737"/>
    </source>
</evidence>
<dbReference type="PRINTS" id="PR01012">
    <property type="entry name" value="NRPEPTIDEYR"/>
</dbReference>
<dbReference type="AlphaFoldDB" id="A0A9N9SNT6"/>
<dbReference type="Pfam" id="PF00001">
    <property type="entry name" value="7tm_1"/>
    <property type="match status" value="1"/>
</dbReference>
<keyword evidence="5 9" id="KW-0297">G-protein coupled receptor</keyword>
<dbReference type="CDD" id="cd15927">
    <property type="entry name" value="7tmA_Bombesin_R-like"/>
    <property type="match status" value="1"/>
</dbReference>
<feature type="domain" description="G-protein coupled receptors family 1 profile" evidence="11">
    <location>
        <begin position="78"/>
        <end position="348"/>
    </location>
</feature>
<feature type="transmembrane region" description="Helical" evidence="10">
    <location>
        <begin position="325"/>
        <end position="351"/>
    </location>
</feature>
<protein>
    <recommendedName>
        <fullName evidence="11">G-protein coupled receptors family 1 profile domain-containing protein</fullName>
    </recommendedName>
</protein>
<dbReference type="InterPro" id="IPR000276">
    <property type="entry name" value="GPCR_Rhodpsn"/>
</dbReference>
<feature type="transmembrane region" description="Helical" evidence="10">
    <location>
        <begin position="62"/>
        <end position="87"/>
    </location>
</feature>
<dbReference type="PANTHER" id="PTHR45695:SF26">
    <property type="entry name" value="NEUROPEPTIDE CCHAMIDE-1 RECEPTOR"/>
    <property type="match status" value="1"/>
</dbReference>
<reference evidence="12" key="2">
    <citation type="submission" date="2022-10" db="EMBL/GenBank/DDBJ databases">
        <authorList>
            <consortium name="ENA_rothamsted_submissions"/>
            <consortium name="culmorum"/>
            <person name="King R."/>
        </authorList>
    </citation>
    <scope>NUCLEOTIDE SEQUENCE</scope>
</reference>
<dbReference type="InterPro" id="IPR000611">
    <property type="entry name" value="NPY_rcpt"/>
</dbReference>
<keyword evidence="6 10" id="KW-0472">Membrane</keyword>
<keyword evidence="13" id="KW-1185">Reference proteome</keyword>
<dbReference type="Proteomes" id="UP001153737">
    <property type="component" value="Chromosome 8"/>
</dbReference>
<organism evidence="12 13">
    <name type="scientific">Phaedon cochleariae</name>
    <name type="common">Mustard beetle</name>
    <dbReference type="NCBI Taxonomy" id="80249"/>
    <lineage>
        <taxon>Eukaryota</taxon>
        <taxon>Metazoa</taxon>
        <taxon>Ecdysozoa</taxon>
        <taxon>Arthropoda</taxon>
        <taxon>Hexapoda</taxon>
        <taxon>Insecta</taxon>
        <taxon>Pterygota</taxon>
        <taxon>Neoptera</taxon>
        <taxon>Endopterygota</taxon>
        <taxon>Coleoptera</taxon>
        <taxon>Polyphaga</taxon>
        <taxon>Cucujiformia</taxon>
        <taxon>Chrysomeloidea</taxon>
        <taxon>Chrysomelidae</taxon>
        <taxon>Chrysomelinae</taxon>
        <taxon>Chrysomelini</taxon>
        <taxon>Phaedon</taxon>
    </lineage>
</organism>
<comment type="similarity">
    <text evidence="2 9">Belongs to the G-protein coupled receptor 1 family.</text>
</comment>
<evidence type="ECO:0000256" key="1">
    <source>
        <dbReference type="ARBA" id="ARBA00004141"/>
    </source>
</evidence>
<keyword evidence="4 10" id="KW-1133">Transmembrane helix</keyword>
<evidence type="ECO:0000259" key="11">
    <source>
        <dbReference type="PROSITE" id="PS50262"/>
    </source>
</evidence>
<evidence type="ECO:0000256" key="8">
    <source>
        <dbReference type="ARBA" id="ARBA00023224"/>
    </source>
</evidence>
<evidence type="ECO:0000256" key="7">
    <source>
        <dbReference type="ARBA" id="ARBA00023170"/>
    </source>
</evidence>
<evidence type="ECO:0000256" key="2">
    <source>
        <dbReference type="ARBA" id="ARBA00010663"/>
    </source>
</evidence>
<accession>A0A9N9SNT6</accession>
<name>A0A9N9SNT6_PHACE</name>
<feature type="transmembrane region" description="Helical" evidence="10">
    <location>
        <begin position="99"/>
        <end position="123"/>
    </location>
</feature>
<evidence type="ECO:0000256" key="6">
    <source>
        <dbReference type="ARBA" id="ARBA00023136"/>
    </source>
</evidence>
<dbReference type="OrthoDB" id="10049706at2759"/>
<dbReference type="SUPFAM" id="SSF81321">
    <property type="entry name" value="Family A G protein-coupled receptor-like"/>
    <property type="match status" value="1"/>
</dbReference>
<evidence type="ECO:0000256" key="9">
    <source>
        <dbReference type="RuleBase" id="RU000688"/>
    </source>
</evidence>
<evidence type="ECO:0000256" key="10">
    <source>
        <dbReference type="SAM" id="Phobius"/>
    </source>
</evidence>
<feature type="transmembrane region" description="Helical" evidence="10">
    <location>
        <begin position="242"/>
        <end position="266"/>
    </location>
</feature>
<dbReference type="PROSITE" id="PS50262">
    <property type="entry name" value="G_PROTEIN_RECEP_F1_2"/>
    <property type="match status" value="1"/>
</dbReference>
<dbReference type="PROSITE" id="PS00237">
    <property type="entry name" value="G_PROTEIN_RECEP_F1_1"/>
    <property type="match status" value="1"/>
</dbReference>
<evidence type="ECO:0000256" key="3">
    <source>
        <dbReference type="ARBA" id="ARBA00022692"/>
    </source>
</evidence>
<dbReference type="PRINTS" id="PR00237">
    <property type="entry name" value="GPCRRHODOPSN"/>
</dbReference>
<dbReference type="EMBL" id="OU896714">
    <property type="protein sequence ID" value="CAG9824796.1"/>
    <property type="molecule type" value="Genomic_DNA"/>
</dbReference>
<reference evidence="12" key="1">
    <citation type="submission" date="2022-01" db="EMBL/GenBank/DDBJ databases">
        <authorList>
            <person name="King R."/>
        </authorList>
    </citation>
    <scope>NUCLEOTIDE SEQUENCE</scope>
</reference>
<dbReference type="PANTHER" id="PTHR45695">
    <property type="entry name" value="LEUCOKININ RECEPTOR-RELATED"/>
    <property type="match status" value="1"/>
</dbReference>
<evidence type="ECO:0000256" key="5">
    <source>
        <dbReference type="ARBA" id="ARBA00023040"/>
    </source>
</evidence>
<feature type="transmembrane region" description="Helical" evidence="10">
    <location>
        <begin position="143"/>
        <end position="161"/>
    </location>
</feature>
<dbReference type="InterPro" id="IPR017452">
    <property type="entry name" value="GPCR_Rhodpsn_7TM"/>
</dbReference>
<evidence type="ECO:0000256" key="4">
    <source>
        <dbReference type="ARBA" id="ARBA00022989"/>
    </source>
</evidence>
<keyword evidence="8 9" id="KW-0807">Transducer</keyword>
<proteinExistence type="inferred from homology"/>
<keyword evidence="7 9" id="KW-0675">Receptor</keyword>
<evidence type="ECO:0000313" key="12">
    <source>
        <dbReference type="EMBL" id="CAG9824796.1"/>
    </source>
</evidence>